<sequence>MCGIIGITSLPNNLREPIGKVVRRCLERLEYRGYDSVGIAVIKNNYIEVRKGKGKISEVNSRLNFDGVDGTTAMGHTRWATHGKPSDDNSHPHTDCSGTVAVIHNGIISNFLELKEELIKKGHVFKSETDTEIVAHLIEEYLKLGYRPFDAFKAALSKLRGAYAFVVAIAQEPNRLYFARNTSPLVIGIGNGTNFVASDIPAFLEYTNTVIVLRDGEYGYIEPGKVYIERNGVPINIEERIRLISWTPEMASKEGYPHFMLKEIHEQPLAINSTLAGIEEGAFNKVVNAILDSRKILIIGAGTSYHAGLVGDYLLTSMLGLDTHTLISSEYRKYLNAVNDGDTVIAISQSGETIDTLVAVRAFKERGAKIIAISNVIDSAIPRESNYVLYTRAGPEIGVAATKTFTTQLTVLTILALKIGVATGKLTTNEYRSAMDMIGKIPGLLQNVITKTEGKVKALSEHMSKKQSAYYLGRGIGVPLSMEGALKLKEIAYIHAEAYPAGESKHGPIALVEENYPVVFSILDDDNADAMLGNVMEMKARDAYIIGLVPDKYVGKFRELLNVTLEMPSIDYRVAPVIYIVPMQLLAYYTAVARGYDPDKPRNLAKTVTVE</sequence>
<evidence type="ECO:0000256" key="1">
    <source>
        <dbReference type="ARBA" id="ARBA00001031"/>
    </source>
</evidence>
<proteinExistence type="inferred from homology"/>
<dbReference type="NCBIfam" id="TIGR01135">
    <property type="entry name" value="glmS"/>
    <property type="match status" value="1"/>
</dbReference>
<feature type="domain" description="Glutamine amidotransferase type-2" evidence="7">
    <location>
        <begin position="2"/>
        <end position="224"/>
    </location>
</feature>
<evidence type="ECO:0000256" key="6">
    <source>
        <dbReference type="HAMAP-Rule" id="MF_00164"/>
    </source>
</evidence>
<reference evidence="10" key="1">
    <citation type="submission" date="2022-09" db="EMBL/GenBank/DDBJ databases">
        <title>Complete genome sequence of Vulcanisaeta souniana.</title>
        <authorList>
            <person name="Kato S."/>
            <person name="Itoh T."/>
            <person name="Ohkuma M."/>
        </authorList>
    </citation>
    <scope>NUCLEOTIDE SEQUENCE [LARGE SCALE GENOMIC DNA]</scope>
    <source>
        <strain evidence="10">JCM 11219</strain>
    </source>
</reference>
<dbReference type="RefSeq" id="WP_188603588.1">
    <property type="nucleotide sequence ID" value="NZ_AP026830.1"/>
</dbReference>
<dbReference type="InterPro" id="IPR035466">
    <property type="entry name" value="GlmS/AgaS_SIS"/>
</dbReference>
<evidence type="ECO:0000259" key="7">
    <source>
        <dbReference type="PROSITE" id="PS51278"/>
    </source>
</evidence>
<evidence type="ECO:0000313" key="10">
    <source>
        <dbReference type="Proteomes" id="UP001060771"/>
    </source>
</evidence>
<accession>A0ABM8BJG3</accession>
<feature type="domain" description="SIS" evidence="8">
    <location>
        <begin position="459"/>
        <end position="601"/>
    </location>
</feature>
<dbReference type="InterPro" id="IPR029055">
    <property type="entry name" value="Ntn_hydrolases_N"/>
</dbReference>
<dbReference type="CDD" id="cd05008">
    <property type="entry name" value="SIS_GlmS_GlmD_1"/>
    <property type="match status" value="1"/>
</dbReference>
<dbReference type="Gene3D" id="3.60.20.10">
    <property type="entry name" value="Glutamine Phosphoribosylpyrophosphate, subunit 1, domain 1"/>
    <property type="match status" value="1"/>
</dbReference>
<dbReference type="GO" id="GO:0008483">
    <property type="term" value="F:transaminase activity"/>
    <property type="evidence" value="ECO:0007669"/>
    <property type="project" value="UniProtKB-KW"/>
</dbReference>
<dbReference type="InterPro" id="IPR017932">
    <property type="entry name" value="GATase_2_dom"/>
</dbReference>
<dbReference type="InterPro" id="IPR047084">
    <property type="entry name" value="GFAT_N"/>
</dbReference>
<keyword evidence="5" id="KW-0315">Glutamine amidotransferase</keyword>
<comment type="catalytic activity">
    <reaction evidence="1 6">
        <text>D-fructose 6-phosphate + L-glutamine = D-glucosamine 6-phosphate + L-glutamate</text>
        <dbReference type="Rhea" id="RHEA:13237"/>
        <dbReference type="ChEBI" id="CHEBI:29985"/>
        <dbReference type="ChEBI" id="CHEBI:58359"/>
        <dbReference type="ChEBI" id="CHEBI:58725"/>
        <dbReference type="ChEBI" id="CHEBI:61527"/>
        <dbReference type="EC" id="2.6.1.16"/>
    </reaction>
</comment>
<feature type="domain" description="SIS" evidence="8">
    <location>
        <begin position="286"/>
        <end position="425"/>
    </location>
</feature>
<dbReference type="Gene3D" id="3.40.50.10490">
    <property type="entry name" value="Glucose-6-phosphate isomerase like protein, domain 1"/>
    <property type="match status" value="2"/>
</dbReference>
<comment type="subunit">
    <text evidence="6">Homodimer.</text>
</comment>
<keyword evidence="10" id="KW-1185">Reference proteome</keyword>
<evidence type="ECO:0000256" key="2">
    <source>
        <dbReference type="ARBA" id="ARBA00022576"/>
    </source>
</evidence>
<name>A0ABM8BJG3_9CREN</name>
<comment type="subcellular location">
    <subcellularLocation>
        <location evidence="6">Cytoplasm</location>
    </subcellularLocation>
</comment>
<dbReference type="InterPro" id="IPR005855">
    <property type="entry name" value="GFAT"/>
</dbReference>
<dbReference type="SUPFAM" id="SSF53697">
    <property type="entry name" value="SIS domain"/>
    <property type="match status" value="1"/>
</dbReference>
<protein>
    <recommendedName>
        <fullName evidence="6">Glutamine--fructose-6-phosphate aminotransferase [isomerizing]</fullName>
        <ecNumber evidence="6">2.6.1.16</ecNumber>
    </recommendedName>
    <alternativeName>
        <fullName evidence="6">D-fructose-6-phosphate amidotransferase</fullName>
    </alternativeName>
    <alternativeName>
        <fullName evidence="6">GFAT</fullName>
    </alternativeName>
    <alternativeName>
        <fullName evidence="6">Glucosamine-6-phosphate synthase</fullName>
    </alternativeName>
    <alternativeName>
        <fullName evidence="6">Hexosephosphate aminotransferase</fullName>
    </alternativeName>
    <alternativeName>
        <fullName evidence="6">L-glutamine--D-fructose-6-phosphate amidotransferase</fullName>
    </alternativeName>
</protein>
<dbReference type="PANTHER" id="PTHR10937:SF0">
    <property type="entry name" value="GLUTAMINE--FRUCTOSE-6-PHOSPHATE TRANSAMINASE (ISOMERIZING)"/>
    <property type="match status" value="1"/>
</dbReference>
<keyword evidence="4" id="KW-0677">Repeat</keyword>
<dbReference type="NCBIfam" id="NF001484">
    <property type="entry name" value="PRK00331.1"/>
    <property type="match status" value="1"/>
</dbReference>
<dbReference type="CDD" id="cd05009">
    <property type="entry name" value="SIS_GlmS_GlmD_2"/>
    <property type="match status" value="1"/>
</dbReference>
<keyword evidence="3 6" id="KW-0808">Transferase</keyword>
<organism evidence="9 10">
    <name type="scientific">Vulcanisaeta souniana JCM 11219</name>
    <dbReference type="NCBI Taxonomy" id="1293586"/>
    <lineage>
        <taxon>Archaea</taxon>
        <taxon>Thermoproteota</taxon>
        <taxon>Thermoprotei</taxon>
        <taxon>Thermoproteales</taxon>
        <taxon>Thermoproteaceae</taxon>
        <taxon>Vulcanisaeta</taxon>
    </lineage>
</organism>
<dbReference type="CDD" id="cd00714">
    <property type="entry name" value="GFAT"/>
    <property type="match status" value="1"/>
</dbReference>
<dbReference type="PROSITE" id="PS51464">
    <property type="entry name" value="SIS"/>
    <property type="match status" value="2"/>
</dbReference>
<dbReference type="PANTHER" id="PTHR10937">
    <property type="entry name" value="GLUCOSAMINE--FRUCTOSE-6-PHOSPHATE AMINOTRANSFERASE, ISOMERIZING"/>
    <property type="match status" value="1"/>
</dbReference>
<feature type="active site" description="Nucleophile; for GATase activity" evidence="6">
    <location>
        <position position="2"/>
    </location>
</feature>
<dbReference type="EC" id="2.6.1.16" evidence="6"/>
<dbReference type="InterPro" id="IPR001347">
    <property type="entry name" value="SIS_dom"/>
</dbReference>
<dbReference type="Pfam" id="PF13522">
    <property type="entry name" value="GATase_6"/>
    <property type="match status" value="1"/>
</dbReference>
<keyword evidence="6" id="KW-0963">Cytoplasm</keyword>
<evidence type="ECO:0000256" key="5">
    <source>
        <dbReference type="ARBA" id="ARBA00022962"/>
    </source>
</evidence>
<dbReference type="InterPro" id="IPR035490">
    <property type="entry name" value="GlmS/FrlB_SIS"/>
</dbReference>
<dbReference type="PROSITE" id="PS51278">
    <property type="entry name" value="GATASE_TYPE_2"/>
    <property type="match status" value="1"/>
</dbReference>
<evidence type="ECO:0000256" key="4">
    <source>
        <dbReference type="ARBA" id="ARBA00022737"/>
    </source>
</evidence>
<gene>
    <name evidence="6" type="primary">glmS</name>
    <name evidence="9" type="ORF">Vsou_02220</name>
</gene>
<evidence type="ECO:0000259" key="8">
    <source>
        <dbReference type="PROSITE" id="PS51464"/>
    </source>
</evidence>
<feature type="active site" description="For Fru-6P isomerization activity" evidence="6">
    <location>
        <position position="606"/>
    </location>
</feature>
<dbReference type="HAMAP" id="MF_00164">
    <property type="entry name" value="GlmS"/>
    <property type="match status" value="1"/>
</dbReference>
<feature type="initiator methionine" description="Removed" evidence="6">
    <location>
        <position position="1"/>
    </location>
</feature>
<dbReference type="InterPro" id="IPR046348">
    <property type="entry name" value="SIS_dom_sf"/>
</dbReference>
<evidence type="ECO:0000256" key="3">
    <source>
        <dbReference type="ARBA" id="ARBA00022679"/>
    </source>
</evidence>
<dbReference type="Proteomes" id="UP001060771">
    <property type="component" value="Chromosome"/>
</dbReference>
<dbReference type="SUPFAM" id="SSF56235">
    <property type="entry name" value="N-terminal nucleophile aminohydrolases (Ntn hydrolases)"/>
    <property type="match status" value="1"/>
</dbReference>
<keyword evidence="2 6" id="KW-0032">Aminotransferase</keyword>
<comment type="function">
    <text evidence="6">Catalyzes the first step in hexosamine metabolism, converting fructose-6P into glucosamine-6P using glutamine as a nitrogen source.</text>
</comment>
<dbReference type="GeneID" id="76205775"/>
<dbReference type="EMBL" id="AP026830">
    <property type="protein sequence ID" value="BDR91129.1"/>
    <property type="molecule type" value="Genomic_DNA"/>
</dbReference>
<dbReference type="Pfam" id="PF01380">
    <property type="entry name" value="SIS"/>
    <property type="match status" value="2"/>
</dbReference>
<evidence type="ECO:0000313" key="9">
    <source>
        <dbReference type="EMBL" id="BDR91129.1"/>
    </source>
</evidence>